<proteinExistence type="predicted"/>
<evidence type="ECO:0000313" key="1">
    <source>
        <dbReference type="EMBL" id="PKI44134.1"/>
    </source>
</evidence>
<dbReference type="AlphaFoldDB" id="A0A2I0IJH1"/>
<keyword evidence="2" id="KW-1185">Reference proteome</keyword>
<reference evidence="1 2" key="1">
    <citation type="submission" date="2017-11" db="EMBL/GenBank/DDBJ databases">
        <title>De-novo sequencing of pomegranate (Punica granatum L.) genome.</title>
        <authorList>
            <person name="Akparov Z."/>
            <person name="Amiraslanov A."/>
            <person name="Hajiyeva S."/>
            <person name="Abbasov M."/>
            <person name="Kaur K."/>
            <person name="Hamwieh A."/>
            <person name="Solovyev V."/>
            <person name="Salamov A."/>
            <person name="Braich B."/>
            <person name="Kosarev P."/>
            <person name="Mahmoud A."/>
            <person name="Hajiyev E."/>
            <person name="Babayeva S."/>
            <person name="Izzatullayeva V."/>
            <person name="Mammadov A."/>
            <person name="Mammadov A."/>
            <person name="Sharifova S."/>
            <person name="Ojaghi J."/>
            <person name="Eynullazada K."/>
            <person name="Bayramov B."/>
            <person name="Abdulazimova A."/>
            <person name="Shahmuradov I."/>
        </authorList>
    </citation>
    <scope>NUCLEOTIDE SEQUENCE [LARGE SCALE GENOMIC DNA]</scope>
    <source>
        <strain evidence="2">cv. AG2017</strain>
        <tissue evidence="1">Leaf</tissue>
    </source>
</reference>
<name>A0A2I0IJH1_PUNGR</name>
<organism evidence="1 2">
    <name type="scientific">Punica granatum</name>
    <name type="common">Pomegranate</name>
    <dbReference type="NCBI Taxonomy" id="22663"/>
    <lineage>
        <taxon>Eukaryota</taxon>
        <taxon>Viridiplantae</taxon>
        <taxon>Streptophyta</taxon>
        <taxon>Embryophyta</taxon>
        <taxon>Tracheophyta</taxon>
        <taxon>Spermatophyta</taxon>
        <taxon>Magnoliopsida</taxon>
        <taxon>eudicotyledons</taxon>
        <taxon>Gunneridae</taxon>
        <taxon>Pentapetalae</taxon>
        <taxon>rosids</taxon>
        <taxon>malvids</taxon>
        <taxon>Myrtales</taxon>
        <taxon>Lythraceae</taxon>
        <taxon>Punica</taxon>
    </lineage>
</organism>
<dbReference type="EMBL" id="PGOL01002944">
    <property type="protein sequence ID" value="PKI44134.1"/>
    <property type="molecule type" value="Genomic_DNA"/>
</dbReference>
<evidence type="ECO:0000313" key="2">
    <source>
        <dbReference type="Proteomes" id="UP000233551"/>
    </source>
</evidence>
<accession>A0A2I0IJH1</accession>
<comment type="caution">
    <text evidence="1">The sequence shown here is derived from an EMBL/GenBank/DDBJ whole genome shotgun (WGS) entry which is preliminary data.</text>
</comment>
<sequence length="125" mass="13645">MRAFGALPRNSLYSVPLLPSSNPTKPTPTLLWLAPLPPFFTGSTRISGRKPNLLCPVERALTLFDILKLKNKKLSFIFFFEKMNSSFSEPGSRATQGSKTHGWVCAGLANPTLGVASPPSRRTQA</sequence>
<gene>
    <name evidence="1" type="ORF">CRG98_035478</name>
</gene>
<protein>
    <submittedName>
        <fullName evidence="1">Uncharacterized protein</fullName>
    </submittedName>
</protein>
<dbReference type="Proteomes" id="UP000233551">
    <property type="component" value="Unassembled WGS sequence"/>
</dbReference>